<evidence type="ECO:0000256" key="4">
    <source>
        <dbReference type="ARBA" id="ARBA00023136"/>
    </source>
</evidence>
<evidence type="ECO:0000313" key="8">
    <source>
        <dbReference type="Proteomes" id="UP001187221"/>
    </source>
</evidence>
<keyword evidence="4 5" id="KW-0472">Membrane</keyword>
<dbReference type="InterPro" id="IPR051533">
    <property type="entry name" value="WaaL-like"/>
</dbReference>
<feature type="transmembrane region" description="Helical" evidence="5">
    <location>
        <begin position="264"/>
        <end position="284"/>
    </location>
</feature>
<comment type="subcellular location">
    <subcellularLocation>
        <location evidence="1">Membrane</location>
        <topology evidence="1">Multi-pass membrane protein</topology>
    </subcellularLocation>
</comment>
<feature type="transmembrane region" description="Helical" evidence="5">
    <location>
        <begin position="364"/>
        <end position="386"/>
    </location>
</feature>
<feature type="domain" description="O-antigen ligase-related" evidence="6">
    <location>
        <begin position="221"/>
        <end position="367"/>
    </location>
</feature>
<dbReference type="PANTHER" id="PTHR37422:SF23">
    <property type="entry name" value="TEICHURONIC ACID BIOSYNTHESIS PROTEIN TUAE"/>
    <property type="match status" value="1"/>
</dbReference>
<feature type="transmembrane region" description="Helical" evidence="5">
    <location>
        <begin position="209"/>
        <end position="229"/>
    </location>
</feature>
<feature type="transmembrane region" description="Helical" evidence="5">
    <location>
        <begin position="431"/>
        <end position="450"/>
    </location>
</feature>
<feature type="transmembrane region" description="Helical" evidence="5">
    <location>
        <begin position="182"/>
        <end position="202"/>
    </location>
</feature>
<feature type="transmembrane region" description="Helical" evidence="5">
    <location>
        <begin position="53"/>
        <end position="70"/>
    </location>
</feature>
<keyword evidence="2 5" id="KW-0812">Transmembrane</keyword>
<evidence type="ECO:0000256" key="5">
    <source>
        <dbReference type="SAM" id="Phobius"/>
    </source>
</evidence>
<evidence type="ECO:0000256" key="1">
    <source>
        <dbReference type="ARBA" id="ARBA00004141"/>
    </source>
</evidence>
<feature type="transmembrane region" description="Helical" evidence="5">
    <location>
        <begin position="134"/>
        <end position="154"/>
    </location>
</feature>
<evidence type="ECO:0000313" key="7">
    <source>
        <dbReference type="EMBL" id="GMM60910.1"/>
    </source>
</evidence>
<feature type="transmembrane region" description="Helical" evidence="5">
    <location>
        <begin position="23"/>
        <end position="41"/>
    </location>
</feature>
<feature type="transmembrane region" description="Helical" evidence="5">
    <location>
        <begin position="407"/>
        <end position="425"/>
    </location>
</feature>
<dbReference type="Pfam" id="PF04932">
    <property type="entry name" value="Wzy_C"/>
    <property type="match status" value="1"/>
</dbReference>
<comment type="caution">
    <text evidence="7">The sequence shown here is derived from an EMBL/GenBank/DDBJ whole genome shotgun (WGS) entry which is preliminary data.</text>
</comment>
<evidence type="ECO:0000256" key="2">
    <source>
        <dbReference type="ARBA" id="ARBA00022692"/>
    </source>
</evidence>
<evidence type="ECO:0000259" key="6">
    <source>
        <dbReference type="Pfam" id="PF04932"/>
    </source>
</evidence>
<sequence>MVAVASAIALGGGGTTNPLTETILQPLLAVLAGLPLILPRLRIGLSAPPRSTWILAFLVLIVPILQLIPLPPSLWQALPGRAAESASLALVHAGHAWMPWSMAPARTFISLLAMVGPVLVLLLAAGLDQAGRTWLCITIAAMGLVSIVLGVLQLSHADGFSWSLYPYYNNGKLDGFQANHNAQADVLGIALMAFAVGCTALHQSTSRPMLVWILAATGLTVAALALFLTGSRTGIALMPLPMLVSAAILLPTAHGIILRAKRRIIIGLGAAGLVLTGVGSLALARLPAIKAVFDRFNDLENTRAEIWTDTWHALGTVWPIGGGIGSFPVLFNAAERLEVVSPIQAGRAHNDWLEWALEAGLPGIFVLVLVLGLIGLLAWQAMRITAVSPRAFMKRHRASRQGTGNSLVARAQTLFACGTLLVLGAHALDDFPVRAMALACLAAVAVGLLTPPRLSAPETLSSPRH</sequence>
<dbReference type="EMBL" id="BTFW01000001">
    <property type="protein sequence ID" value="GMM60910.1"/>
    <property type="molecule type" value="Genomic_DNA"/>
</dbReference>
<protein>
    <recommendedName>
        <fullName evidence="6">O-antigen ligase-related domain-containing protein</fullName>
    </recommendedName>
</protein>
<proteinExistence type="predicted"/>
<keyword evidence="3 5" id="KW-1133">Transmembrane helix</keyword>
<gene>
    <name evidence="7" type="ORF">NUTIK01_16870</name>
</gene>
<feature type="transmembrane region" description="Helical" evidence="5">
    <location>
        <begin position="107"/>
        <end position="127"/>
    </location>
</feature>
<evidence type="ECO:0000256" key="3">
    <source>
        <dbReference type="ARBA" id="ARBA00022989"/>
    </source>
</evidence>
<keyword evidence="8" id="KW-1185">Reference proteome</keyword>
<organism evidence="7 8">
    <name type="scientific">Novosphingobium pituita</name>
    <dbReference type="NCBI Taxonomy" id="3056842"/>
    <lineage>
        <taxon>Bacteria</taxon>
        <taxon>Pseudomonadati</taxon>
        <taxon>Pseudomonadota</taxon>
        <taxon>Alphaproteobacteria</taxon>
        <taxon>Sphingomonadales</taxon>
        <taxon>Sphingomonadaceae</taxon>
        <taxon>Novosphingobium</taxon>
    </lineage>
</organism>
<reference evidence="7 8" key="1">
    <citation type="submission" date="2023-06" db="EMBL/GenBank/DDBJ databases">
        <title>Draft genome sequence of Novosphingobium sp. strain IK01.</title>
        <authorList>
            <person name="Hatamoto M."/>
            <person name="Ikarashi T."/>
            <person name="Yamaguchi T."/>
        </authorList>
    </citation>
    <scope>NUCLEOTIDE SEQUENCE [LARGE SCALE GENOMIC DNA]</scope>
    <source>
        <strain evidence="7 8">IK01</strain>
    </source>
</reference>
<accession>A0ABQ6P6Q5</accession>
<name>A0ABQ6P6Q5_9SPHN</name>
<dbReference type="Proteomes" id="UP001187221">
    <property type="component" value="Unassembled WGS sequence"/>
</dbReference>
<feature type="transmembrane region" description="Helical" evidence="5">
    <location>
        <begin position="235"/>
        <end position="257"/>
    </location>
</feature>
<dbReference type="PANTHER" id="PTHR37422">
    <property type="entry name" value="TEICHURONIC ACID BIOSYNTHESIS PROTEIN TUAE"/>
    <property type="match status" value="1"/>
</dbReference>
<dbReference type="InterPro" id="IPR007016">
    <property type="entry name" value="O-antigen_ligase-rel_domated"/>
</dbReference>